<organism evidence="3 4">
    <name type="scientific">Collybia nuda</name>
    <dbReference type="NCBI Taxonomy" id="64659"/>
    <lineage>
        <taxon>Eukaryota</taxon>
        <taxon>Fungi</taxon>
        <taxon>Dikarya</taxon>
        <taxon>Basidiomycota</taxon>
        <taxon>Agaricomycotina</taxon>
        <taxon>Agaricomycetes</taxon>
        <taxon>Agaricomycetidae</taxon>
        <taxon>Agaricales</taxon>
        <taxon>Tricholomatineae</taxon>
        <taxon>Clitocybaceae</taxon>
        <taxon>Collybia</taxon>
    </lineage>
</organism>
<feature type="signal peptide" evidence="2">
    <location>
        <begin position="1"/>
        <end position="23"/>
    </location>
</feature>
<feature type="chain" id="PRO_5040510500" evidence="2">
    <location>
        <begin position="24"/>
        <end position="239"/>
    </location>
</feature>
<dbReference type="AlphaFoldDB" id="A0A9P5Y1W3"/>
<accession>A0A9P5Y1W3</accession>
<keyword evidence="2" id="KW-0732">Signal</keyword>
<evidence type="ECO:0000313" key="3">
    <source>
        <dbReference type="EMBL" id="KAF9459725.1"/>
    </source>
</evidence>
<comment type="caution">
    <text evidence="3">The sequence shown here is derived from an EMBL/GenBank/DDBJ whole genome shotgun (WGS) entry which is preliminary data.</text>
</comment>
<feature type="compositionally biased region" description="Polar residues" evidence="1">
    <location>
        <begin position="171"/>
        <end position="192"/>
    </location>
</feature>
<evidence type="ECO:0000313" key="4">
    <source>
        <dbReference type="Proteomes" id="UP000807353"/>
    </source>
</evidence>
<name>A0A9P5Y1W3_9AGAR</name>
<feature type="compositionally biased region" description="Basic and acidic residues" evidence="1">
    <location>
        <begin position="219"/>
        <end position="232"/>
    </location>
</feature>
<evidence type="ECO:0000256" key="2">
    <source>
        <dbReference type="SAM" id="SignalP"/>
    </source>
</evidence>
<sequence>MISSTVSFLLASLVLNNVSTSLAAPIRYDYILIPLNNVLPFLGSHREIMLMHWRQEHILQDGKKPGTIDLISTTTTVVEKGKGKSSCSGRPAPKKSCGKKVNKAKPGKKCGKKTGPVVPSSGTNSTTVPPGPSNDNSTVTPDGPPPGSSNSTSTPPTMQSLPILPDGPTDSPLSNGTVLVQDPNNSNSTTAIPSDAPEPQPVRRRASSVTEPVSGSEPPKAREVKQRLDKRNRMSLTEA</sequence>
<keyword evidence="4" id="KW-1185">Reference proteome</keyword>
<evidence type="ECO:0000256" key="1">
    <source>
        <dbReference type="SAM" id="MobiDB-lite"/>
    </source>
</evidence>
<dbReference type="Proteomes" id="UP000807353">
    <property type="component" value="Unassembled WGS sequence"/>
</dbReference>
<reference evidence="3" key="1">
    <citation type="submission" date="2020-11" db="EMBL/GenBank/DDBJ databases">
        <authorList>
            <consortium name="DOE Joint Genome Institute"/>
            <person name="Ahrendt S."/>
            <person name="Riley R."/>
            <person name="Andreopoulos W."/>
            <person name="Labutti K."/>
            <person name="Pangilinan J."/>
            <person name="Ruiz-Duenas F.J."/>
            <person name="Barrasa J.M."/>
            <person name="Sanchez-Garcia M."/>
            <person name="Camarero S."/>
            <person name="Miyauchi S."/>
            <person name="Serrano A."/>
            <person name="Linde D."/>
            <person name="Babiker R."/>
            <person name="Drula E."/>
            <person name="Ayuso-Fernandez I."/>
            <person name="Pacheco R."/>
            <person name="Padilla G."/>
            <person name="Ferreira P."/>
            <person name="Barriuso J."/>
            <person name="Kellner H."/>
            <person name="Castanera R."/>
            <person name="Alfaro M."/>
            <person name="Ramirez L."/>
            <person name="Pisabarro A.G."/>
            <person name="Kuo A."/>
            <person name="Tritt A."/>
            <person name="Lipzen A."/>
            <person name="He G."/>
            <person name="Yan M."/>
            <person name="Ng V."/>
            <person name="Cullen D."/>
            <person name="Martin F."/>
            <person name="Rosso M.-N."/>
            <person name="Henrissat B."/>
            <person name="Hibbett D."/>
            <person name="Martinez A.T."/>
            <person name="Grigoriev I.V."/>
        </authorList>
    </citation>
    <scope>NUCLEOTIDE SEQUENCE</scope>
    <source>
        <strain evidence="3">CBS 247.69</strain>
    </source>
</reference>
<feature type="compositionally biased region" description="Polar residues" evidence="1">
    <location>
        <begin position="120"/>
        <end position="139"/>
    </location>
</feature>
<protein>
    <submittedName>
        <fullName evidence="3">Uncharacterized protein</fullName>
    </submittedName>
</protein>
<proteinExistence type="predicted"/>
<dbReference type="EMBL" id="MU150311">
    <property type="protein sequence ID" value="KAF9459725.1"/>
    <property type="molecule type" value="Genomic_DNA"/>
</dbReference>
<feature type="compositionally biased region" description="Basic residues" evidence="1">
    <location>
        <begin position="92"/>
        <end position="112"/>
    </location>
</feature>
<gene>
    <name evidence="3" type="ORF">BDZ94DRAFT_1267525</name>
</gene>
<feature type="compositionally biased region" description="Low complexity" evidence="1">
    <location>
        <begin position="148"/>
        <end position="157"/>
    </location>
</feature>
<feature type="region of interest" description="Disordered" evidence="1">
    <location>
        <begin position="80"/>
        <end position="239"/>
    </location>
</feature>